<name>A0A4Q9M826_9APHY</name>
<reference evidence="1" key="1">
    <citation type="submission" date="2019-01" db="EMBL/GenBank/DDBJ databases">
        <title>Draft genome sequences of three monokaryotic isolates of the white-rot basidiomycete fungus Dichomitus squalens.</title>
        <authorList>
            <consortium name="DOE Joint Genome Institute"/>
            <person name="Lopez S.C."/>
            <person name="Andreopoulos B."/>
            <person name="Pangilinan J."/>
            <person name="Lipzen A."/>
            <person name="Riley R."/>
            <person name="Ahrendt S."/>
            <person name="Ng V."/>
            <person name="Barry K."/>
            <person name="Daum C."/>
            <person name="Grigoriev I.V."/>
            <person name="Hilden K.S."/>
            <person name="Makela M.R."/>
            <person name="de Vries R.P."/>
        </authorList>
    </citation>
    <scope>NUCLEOTIDE SEQUENCE [LARGE SCALE GENOMIC DNA]</scope>
    <source>
        <strain evidence="1">OM18370.1</strain>
    </source>
</reference>
<proteinExistence type="predicted"/>
<sequence>MDSVSLLLVLDRSLPLSPPSYMPQSLQDISPCGRCCSQHNRDQARNLVLHPSLGSYAAP</sequence>
<gene>
    <name evidence="1" type="ORF">BD311DRAFT_769153</name>
</gene>
<evidence type="ECO:0000313" key="1">
    <source>
        <dbReference type="EMBL" id="TBU23099.1"/>
    </source>
</evidence>
<organism evidence="1">
    <name type="scientific">Dichomitus squalens</name>
    <dbReference type="NCBI Taxonomy" id="114155"/>
    <lineage>
        <taxon>Eukaryota</taxon>
        <taxon>Fungi</taxon>
        <taxon>Dikarya</taxon>
        <taxon>Basidiomycota</taxon>
        <taxon>Agaricomycotina</taxon>
        <taxon>Agaricomycetes</taxon>
        <taxon>Polyporales</taxon>
        <taxon>Polyporaceae</taxon>
        <taxon>Dichomitus</taxon>
    </lineage>
</organism>
<dbReference type="EMBL" id="ML143515">
    <property type="protein sequence ID" value="TBU23099.1"/>
    <property type="molecule type" value="Genomic_DNA"/>
</dbReference>
<dbReference type="AlphaFoldDB" id="A0A4Q9M826"/>
<accession>A0A4Q9M826</accession>
<dbReference type="Proteomes" id="UP000292957">
    <property type="component" value="Unassembled WGS sequence"/>
</dbReference>
<protein>
    <submittedName>
        <fullName evidence="1">Uncharacterized protein</fullName>
    </submittedName>
</protein>